<gene>
    <name evidence="3" type="ORF">HNP25_000802</name>
</gene>
<organism evidence="3 4">
    <name type="scientific">Arcicella rosea</name>
    <dbReference type="NCBI Taxonomy" id="502909"/>
    <lineage>
        <taxon>Bacteria</taxon>
        <taxon>Pseudomonadati</taxon>
        <taxon>Bacteroidota</taxon>
        <taxon>Cytophagia</taxon>
        <taxon>Cytophagales</taxon>
        <taxon>Flectobacillaceae</taxon>
        <taxon>Arcicella</taxon>
    </lineage>
</organism>
<evidence type="ECO:0000313" key="3">
    <source>
        <dbReference type="EMBL" id="MBB6002152.1"/>
    </source>
</evidence>
<dbReference type="RefSeq" id="WP_184130624.1">
    <property type="nucleotide sequence ID" value="NZ_JACHKT010000004.1"/>
</dbReference>
<keyword evidence="1" id="KW-0812">Transmembrane</keyword>
<dbReference type="EMBL" id="JACHKT010000004">
    <property type="protein sequence ID" value="MBB6002152.1"/>
    <property type="molecule type" value="Genomic_DNA"/>
</dbReference>
<comment type="caution">
    <text evidence="3">The sequence shown here is derived from an EMBL/GenBank/DDBJ whole genome shotgun (WGS) entry which is preliminary data.</text>
</comment>
<dbReference type="Pfam" id="PF03496">
    <property type="entry name" value="ADPrib_exo_Tox"/>
    <property type="match status" value="1"/>
</dbReference>
<sequence>MKVEQIAKEYKRGVFILYSNDYQFIDLCLFYYLISLYLYMTAEEYAKEFLPFEVTEIIGTDRLKEYLELSIYEKAIIFKYSDDGYESLNEKLRESKGKDIPELGILLNECLDKLPNYYGYVYRGCELTKSELELYILKYNNKETISEYSFLSTSKRRSIAYEYCRGKYNVMFEILCKHGKEIESIAKHSIEREVLLKNNSTFEVIRVDEPTKDSTSYFITIKEI</sequence>
<dbReference type="GO" id="GO:0005576">
    <property type="term" value="C:extracellular region"/>
    <property type="evidence" value="ECO:0007669"/>
    <property type="project" value="InterPro"/>
</dbReference>
<dbReference type="AlphaFoldDB" id="A0A841EFS4"/>
<keyword evidence="4" id="KW-1185">Reference proteome</keyword>
<reference evidence="3 4" key="1">
    <citation type="submission" date="2020-08" db="EMBL/GenBank/DDBJ databases">
        <title>Functional genomics of gut bacteria from endangered species of beetles.</title>
        <authorList>
            <person name="Carlos-Shanley C."/>
        </authorList>
    </citation>
    <scope>NUCLEOTIDE SEQUENCE [LARGE SCALE GENOMIC DNA]</scope>
    <source>
        <strain evidence="3 4">S00070</strain>
    </source>
</reference>
<dbReference type="PROSITE" id="PS51996">
    <property type="entry name" value="TR_MART"/>
    <property type="match status" value="1"/>
</dbReference>
<dbReference type="InterPro" id="IPR003540">
    <property type="entry name" value="ADP-ribosyltransferase"/>
</dbReference>
<proteinExistence type="predicted"/>
<keyword evidence="1" id="KW-0472">Membrane</keyword>
<evidence type="ECO:0000313" key="4">
    <source>
        <dbReference type="Proteomes" id="UP000524404"/>
    </source>
</evidence>
<accession>A0A841EFS4</accession>
<evidence type="ECO:0000259" key="2">
    <source>
        <dbReference type="Pfam" id="PF03496"/>
    </source>
</evidence>
<evidence type="ECO:0000256" key="1">
    <source>
        <dbReference type="SAM" id="Phobius"/>
    </source>
</evidence>
<protein>
    <recommendedName>
        <fullName evidence="2">ADP ribosyltransferase domain-containing protein</fullName>
    </recommendedName>
</protein>
<feature type="transmembrane region" description="Helical" evidence="1">
    <location>
        <begin position="22"/>
        <end position="40"/>
    </location>
</feature>
<dbReference type="Gene3D" id="3.90.176.10">
    <property type="entry name" value="Toxin ADP-ribosyltransferase, Chain A, domain 1"/>
    <property type="match status" value="1"/>
</dbReference>
<dbReference type="SUPFAM" id="SSF56399">
    <property type="entry name" value="ADP-ribosylation"/>
    <property type="match status" value="1"/>
</dbReference>
<name>A0A841EFS4_9BACT</name>
<feature type="domain" description="ADP ribosyltransferase" evidence="2">
    <location>
        <begin position="61"/>
        <end position="217"/>
    </location>
</feature>
<keyword evidence="1" id="KW-1133">Transmembrane helix</keyword>
<dbReference type="Proteomes" id="UP000524404">
    <property type="component" value="Unassembled WGS sequence"/>
</dbReference>